<evidence type="ECO:0000313" key="2">
    <source>
        <dbReference type="Proteomes" id="UP000219439"/>
    </source>
</evidence>
<evidence type="ECO:0000313" key="1">
    <source>
        <dbReference type="EMBL" id="SNZ07631.1"/>
    </source>
</evidence>
<reference evidence="1 2" key="1">
    <citation type="submission" date="2017-09" db="EMBL/GenBank/DDBJ databases">
        <authorList>
            <person name="Ehlers B."/>
            <person name="Leendertz F.H."/>
        </authorList>
    </citation>
    <scope>NUCLEOTIDE SEQUENCE [LARGE SCALE GENOMIC DNA]</scope>
    <source>
        <strain evidence="1 2">DSM 18289</strain>
    </source>
</reference>
<dbReference type="AlphaFoldDB" id="A0A285NIZ9"/>
<accession>A0A285NIZ9</accession>
<name>A0A285NIZ9_9HYPH</name>
<sequence length="151" mass="17839">MVGRLYWPDPETKRDPVRRWARQDRCFFGYGACHILAGAFLKLYPDQGFKAHWIQPNEGYYGNHIFVAQGDLAFDHHGYCHKKCLLNHLMIGWKARYEGWDFKLVEVKFDLLDTTNLNERNMLGARQYLHDAEKRADAFVKRYPAPHRVVL</sequence>
<dbReference type="Proteomes" id="UP000219439">
    <property type="component" value="Unassembled WGS sequence"/>
</dbReference>
<protein>
    <submittedName>
        <fullName evidence="1">Uncharacterized protein</fullName>
    </submittedName>
</protein>
<keyword evidence="2" id="KW-1185">Reference proteome</keyword>
<proteinExistence type="predicted"/>
<dbReference type="EMBL" id="OBEL01000001">
    <property type="protein sequence ID" value="SNZ07631.1"/>
    <property type="molecule type" value="Genomic_DNA"/>
</dbReference>
<dbReference type="OrthoDB" id="65593at2"/>
<dbReference type="RefSeq" id="WP_097152391.1">
    <property type="nucleotide sequence ID" value="NZ_OBEL01000001.1"/>
</dbReference>
<organism evidence="1 2">
    <name type="scientific">Cohaesibacter gelatinilyticus</name>
    <dbReference type="NCBI Taxonomy" id="372072"/>
    <lineage>
        <taxon>Bacteria</taxon>
        <taxon>Pseudomonadati</taxon>
        <taxon>Pseudomonadota</taxon>
        <taxon>Alphaproteobacteria</taxon>
        <taxon>Hyphomicrobiales</taxon>
        <taxon>Cohaesibacteraceae</taxon>
    </lineage>
</organism>
<gene>
    <name evidence="1" type="ORF">SAMN06265368_1166</name>
</gene>